<sequence>AKMKIKEKISLEGFRHHHLREVEIYNFKGNFDGKQVELIRDLMKHSVAMDKIQIDRRVNIYTGNGEVSTIMFGERTPRKQVHELLRQRLPPTTNLKVL</sequence>
<protein>
    <submittedName>
        <fullName evidence="1">Uncharacterized protein</fullName>
    </submittedName>
</protein>
<dbReference type="AlphaFoldDB" id="A0A2P5BZZ7"/>
<dbReference type="OrthoDB" id="10279834at2759"/>
<organism evidence="1 2">
    <name type="scientific">Parasponia andersonii</name>
    <name type="common">Sponia andersonii</name>
    <dbReference type="NCBI Taxonomy" id="3476"/>
    <lineage>
        <taxon>Eukaryota</taxon>
        <taxon>Viridiplantae</taxon>
        <taxon>Streptophyta</taxon>
        <taxon>Embryophyta</taxon>
        <taxon>Tracheophyta</taxon>
        <taxon>Spermatophyta</taxon>
        <taxon>Magnoliopsida</taxon>
        <taxon>eudicotyledons</taxon>
        <taxon>Gunneridae</taxon>
        <taxon>Pentapetalae</taxon>
        <taxon>rosids</taxon>
        <taxon>fabids</taxon>
        <taxon>Rosales</taxon>
        <taxon>Cannabaceae</taxon>
        <taxon>Parasponia</taxon>
    </lineage>
</organism>
<evidence type="ECO:0000313" key="1">
    <source>
        <dbReference type="EMBL" id="PON54351.1"/>
    </source>
</evidence>
<name>A0A2P5BZZ7_PARAD</name>
<reference evidence="2" key="1">
    <citation type="submission" date="2016-06" db="EMBL/GenBank/DDBJ databases">
        <title>Parallel loss of symbiosis genes in relatives of nitrogen-fixing non-legume Parasponia.</title>
        <authorList>
            <person name="Van Velzen R."/>
            <person name="Holmer R."/>
            <person name="Bu F."/>
            <person name="Rutten L."/>
            <person name="Van Zeijl A."/>
            <person name="Liu W."/>
            <person name="Santuari L."/>
            <person name="Cao Q."/>
            <person name="Sharma T."/>
            <person name="Shen D."/>
            <person name="Roswanjaya Y."/>
            <person name="Wardhani T."/>
            <person name="Kalhor M.S."/>
            <person name="Jansen J."/>
            <person name="Van den Hoogen J."/>
            <person name="Gungor B."/>
            <person name="Hartog M."/>
            <person name="Hontelez J."/>
            <person name="Verver J."/>
            <person name="Yang W.-C."/>
            <person name="Schijlen E."/>
            <person name="Repin R."/>
            <person name="Schilthuizen M."/>
            <person name="Schranz E."/>
            <person name="Heidstra R."/>
            <person name="Miyata K."/>
            <person name="Fedorova E."/>
            <person name="Kohlen W."/>
            <person name="Bisseling T."/>
            <person name="Smit S."/>
            <person name="Geurts R."/>
        </authorList>
    </citation>
    <scope>NUCLEOTIDE SEQUENCE [LARGE SCALE GENOMIC DNA]</scope>
    <source>
        <strain evidence="2">cv. WU1-14</strain>
    </source>
</reference>
<dbReference type="Proteomes" id="UP000237105">
    <property type="component" value="Unassembled WGS sequence"/>
</dbReference>
<proteinExistence type="predicted"/>
<gene>
    <name evidence="1" type="ORF">PanWU01x14_195800</name>
</gene>
<evidence type="ECO:0000313" key="2">
    <source>
        <dbReference type="Proteomes" id="UP000237105"/>
    </source>
</evidence>
<accession>A0A2P5BZZ7</accession>
<keyword evidence="2" id="KW-1185">Reference proteome</keyword>
<dbReference type="EMBL" id="JXTB01000196">
    <property type="protein sequence ID" value="PON54351.1"/>
    <property type="molecule type" value="Genomic_DNA"/>
</dbReference>
<comment type="caution">
    <text evidence="1">The sequence shown here is derived from an EMBL/GenBank/DDBJ whole genome shotgun (WGS) entry which is preliminary data.</text>
</comment>
<feature type="non-terminal residue" evidence="1">
    <location>
        <position position="1"/>
    </location>
</feature>